<dbReference type="InterPro" id="IPR033305">
    <property type="entry name" value="Hydin-like"/>
</dbReference>
<feature type="domain" description="Abnormal spindle-like microcephaly-associated protein ASH" evidence="7">
    <location>
        <begin position="2215"/>
        <end position="2291"/>
    </location>
</feature>
<dbReference type="PANTHER" id="PTHR23053:SF0">
    <property type="entry name" value="HYDROCEPHALUS-INDUCING PROTEIN HOMOLOG"/>
    <property type="match status" value="1"/>
</dbReference>
<feature type="region of interest" description="Disordered" evidence="6">
    <location>
        <begin position="1106"/>
        <end position="1129"/>
    </location>
</feature>
<evidence type="ECO:0000256" key="3">
    <source>
        <dbReference type="ARBA" id="ARBA00022490"/>
    </source>
</evidence>
<organism evidence="9">
    <name type="scientific">Hymenolepis diminuta</name>
    <name type="common">Rat tapeworm</name>
    <dbReference type="NCBI Taxonomy" id="6216"/>
    <lineage>
        <taxon>Eukaryota</taxon>
        <taxon>Metazoa</taxon>
        <taxon>Spiralia</taxon>
        <taxon>Lophotrochozoa</taxon>
        <taxon>Platyhelminthes</taxon>
        <taxon>Cestoda</taxon>
        <taxon>Eucestoda</taxon>
        <taxon>Cyclophyllidea</taxon>
        <taxon>Hymenolepididae</taxon>
        <taxon>Hymenolepis</taxon>
    </lineage>
</organism>
<reference evidence="9" key="1">
    <citation type="submission" date="2016-03" db="UniProtKB">
        <authorList>
            <consortium name="WormBaseParasite"/>
        </authorList>
    </citation>
    <scope>IDENTIFICATION</scope>
</reference>
<protein>
    <submittedName>
        <fullName evidence="9">ASH domain-containing protein</fullName>
    </submittedName>
</protein>
<evidence type="ECO:0000259" key="7">
    <source>
        <dbReference type="Pfam" id="PF15780"/>
    </source>
</evidence>
<keyword evidence="3" id="KW-0963">Cytoplasm</keyword>
<keyword evidence="5" id="KW-0966">Cell projection</keyword>
<dbReference type="Gene3D" id="2.60.40.10">
    <property type="entry name" value="Immunoglobulins"/>
    <property type="match status" value="14"/>
</dbReference>
<evidence type="ECO:0000256" key="5">
    <source>
        <dbReference type="ARBA" id="ARBA00023273"/>
    </source>
</evidence>
<dbReference type="Pfam" id="PF22544">
    <property type="entry name" value="HYDIN_VesB_CFA65-like_Ig"/>
    <property type="match status" value="1"/>
</dbReference>
<proteinExistence type="predicted"/>
<comment type="subcellular location">
    <subcellularLocation>
        <location evidence="1">Cell projection</location>
        <location evidence="1">Cilium</location>
    </subcellularLocation>
    <subcellularLocation>
        <location evidence="2">Cytoplasm</location>
    </subcellularLocation>
</comment>
<dbReference type="Pfam" id="PF15780">
    <property type="entry name" value="ASH"/>
    <property type="match status" value="1"/>
</dbReference>
<sequence>LLSPQKFDMKSSQSVKISLKITSSRLQKIQFTLQCYSVLANKGHKKLLRECRVSAEYIEPMISIIPNPIKFCILKERGKDIENQYQTISIVNEADIETSVNLAIPEPLFVVKDGLVSQSLIYFPNLQIKEKNIDFGSIENGSSLTRSIILHNDGPIEAKYEWKLTNGSVKDNPSEPLRILTRSKSLEAINTSNAAIRRYLSISTISSLHFKDLFSVSPSSGSIKPGESISTNFKFTGHRDLSANCTATCKIIDGIDQEIELIGHSSTCDCYVTTESLSFADILFSEEATQVFRIYNAGKVPSPYYFTCDENDVNLKINPSEGKVPAKGIAEVAISVTIPRPQKFTVFAKVHLSKLTPKSIRFHGKACFPHFKYKTTIHRDANYVDNYSCEFATSLTANVLDYPLKLPTVRLNLSDIVYGEIKTAKIEYEQKIHKFDSAISIDKPTKRLLAENGLTINIGREIKVIFDSQKNKIGEIALDIPLKIHEKVIQPLQLYANIVSPELRVNPRELDFGEVYLNEAKIIAVQLHNPTPFQLSWDLLGAEIPGKSFEVRPKCGNLNPDQKKNIFIKFHPRIGDITKEEINIQIKRSESISTISCQGLGLEPRLIFKPKRIEFNPLKPNEDYDEKTIVVRNPCNFDVAFYSADFDRVHTQEENILRSFPLLQESSEVLIPPRQPGEELPEEIYDSSAQMQKAGTSKIKSNRLRNSRRGLAKQTTDPTKPSQFSNITTFKKFVEESCVLPNDSGIVILVFGSPQSGQTDLAKRLAEIYDASYLDIREFLEKHIQETSLEGLLIERIQQENCKFGLIVDNIESVKSCELLLRCLRKRTASIFAVTVTRDIESIQLADKHYEEGLKRAEKEAFEMKVKKYKAMAEWEYDNLPGEEREIVDRTLSIWKRQQKSEMPEPIVETNPKKKLKRRKRGKKESITTEDPEKLKYVELELRITEFKKEYSMICQILSTWDPKIHEHTSNKSFQQLINLDLSEPSSSAKSHEESTGIPHFLIQSKMDCELNNSTSEPIIIRNGEVIMEKPNISVVVDRLLPNLPSREEIRQNLGYGPLELKIPDPVTYEVVGTPTASEEHEEKTVFTIVNPGLMETVKMMDIPRSSSRMSVVTQSGRSTSRNSLSKGKKLLEKSAVPGSEQAISSQSYRWIVPANNQIELTIRFSPLEQGIFKDVLRFVLARTHSCILIECQGCCQVPRLIADPKILAGEYKENITELQLKNGGPHDVEVTFGFEGNESDNFVVEQPKLIILKDETKTISVFALPNSVSTVTGALIGRIKNNPEPIVFHFAADGVLPNLSIQTRALDFGRIPLNYTEKQTMSISNPTVIPISWKFEKMETTKDMGLKIYPTSGILKFLNEAASVTVEYAAPSIPEKIMTKRAFRFTVMDTRELSGSIVIQPYISVQAEAVDPNFEIGLLKDGIDFGLLKLGGTAKKSIELRNGGPFKLYYNRARPSNTKSNSRLSLGPFVIQPASGMISIGKKIEIQIECSTGSTPSNYDEDLTINILDKTTTNEISYRLSVEIIAPVLKFDNKLSIFEEHLICKTRGEFEILTNNTISSSAYIEDENCFDFGISQLETLSKGKFKIFNNSKIAIDVEFHIQYDQISNRRKSRRDDSDEPDVFKIVPSRCWIEPFQSVYLSLRFTPNSLQTFSANLQALLKGQNSNLPLFGIRGCGILPRICIVEPSRNSNDEYWLIFSEKRKSNLIELKNIGLIPCEVLVNIEETGNDPNVFKFNGDVDCGFSEFSSSIEIGTGEARSLEIVYDATKYNSNEEIRGIADRKLTASGPIEVLNLEIESDKQHLNFGTCCIGSSICRSFLLNYSQDTFENTAHSSYYFNWLIDNSHLTLEPKSGELKSGSSVDITATFQSDESIKYHLSPIQCELYPLSNLKISEKDEVVSLKADSEEGAITARSAATPRSQFRQSPKLRSKSALPRSNYSLGRRRISTKQLPVIEDVNATEENEVEKVLLDILFSVTCGYVEYECSTEVIDFPETPLHCESVQTLQIKNTGTVTMVVNIGEIFEGPFCCEVSERIIDPEKSYNLSVKYRPTKSGIDQGTLILRIPNTEDDSDSIKKIQLSGKGCNIPLFFQLSKSDYQPVSLPNDPFWNRAQTLELTTTGINNKCIRSFAIKNGSEEPVEIKIDKIKPERHRGIKIQLSEIRLGPGCSSDVNVSFISRTMETEECFVIFEANGSRVPLIIVGHTREAIAAFDKSHIDFENVLVGRTALCFVNLVNTEEIPINFKIDKTTLCCNKSSDKLTISPLNGCLQPKEKLPIKIGFSPKEERNCNYNIICKVDYRERPIRLNVKTNSLKYSVSVWILGEDDDPKLITRPTLEQVNAKDISIDFGEVFAGCEQTRLFKLINHNEFEIIFGSSINKMVKEAPEVFAISPSSGKIPPLKAALVELKFSSKSIFKYPLQRTYFLGVISILNGPVYAIDLHGNVTSNPVEITPMKLDFGAYFIQQVGLGYASKNLEILNRSPDKSIYISYATSTLPEFKCDLIPQTIEPLSSIKTNITFSPLLCKKYEGNLCFKLNERVNLMTPVIGKGVKLHLEVQSGKLNVSQRDEKGNKVIEFEKKKTSLVNLGEITAFQSSRCTVSIINKTPVPLEVTAAAILPKSKQLNEVHCETSNNHKSTAGIIDMKFLKCQSLLWKAKHSETRLQNSDLFSKEPIAEIEIFFNPRGRPIDPFSEETMLRVLTKSNPEKQVWIRGFRISGKCTAVSVVAETSTVNFGTLIVGCSLNKYVTVTNHGNKMAKFVWNDMNVKKNVLSIEPWKGYIQSGSSVNFKFTLKPGLNDEEISFKDVTCDIEDSNSLKFAIIGTVTAPSESEVIKFSCPVRSSSTHNITISNPTNNRWSIKPVFSGSGWDGETILEIPPKGTKDYIINYHPLSMTQNGVPLKAQVFFPLQNGKGLTYNLEGMAGPPEPILPKTSVEFSCGRKFDLLINVTNWLPKLQRFSVSWKASDETNFAFAGSSYFDIPGGKSKGYVLVCFAKIVASAELKVIFTNQKTGEYQFVEYQIRSTKPKPEGVIELKSPLRKTTIYHLELNNPFYKEAVVGLRSSLPELICPPEYKLRPLTGSKIKLEFKPWRVGKLKGILEVDSHDLGQSIYDLQLEALDPLPENPVKFRTSVGKEESTFVTICNPSQSRVLFTCETTDLAFHCDKSILVAANSSAQLAVTFAPTQLGLKEASLKVTSSQDGSFIFPLCGFATTPEPQGPFSISATSSTQLKVDNPKFLVECNEKVVKPQEELKMNISLKNQKYIPPIHGTVIVSCYQITTEASSKSPKSIEWVFYLKSSK</sequence>
<evidence type="ECO:0000313" key="9">
    <source>
        <dbReference type="WBParaSite" id="HDID_0000959601-mRNA-1"/>
    </source>
</evidence>
<dbReference type="GO" id="GO:0003341">
    <property type="term" value="P:cilium movement"/>
    <property type="evidence" value="ECO:0007669"/>
    <property type="project" value="TreeGrafter"/>
</dbReference>
<evidence type="ECO:0000256" key="4">
    <source>
        <dbReference type="ARBA" id="ARBA00023069"/>
    </source>
</evidence>
<dbReference type="InterPro" id="IPR013783">
    <property type="entry name" value="Ig-like_fold"/>
</dbReference>
<evidence type="ECO:0000256" key="2">
    <source>
        <dbReference type="ARBA" id="ARBA00004496"/>
    </source>
</evidence>
<evidence type="ECO:0000256" key="6">
    <source>
        <dbReference type="SAM" id="MobiDB-lite"/>
    </source>
</evidence>
<dbReference type="InterPro" id="IPR053879">
    <property type="entry name" value="HYDIN_VesB_CFA65-like_Ig"/>
</dbReference>
<feature type="compositionally biased region" description="Basic residues" evidence="6">
    <location>
        <begin position="913"/>
        <end position="923"/>
    </location>
</feature>
<dbReference type="GO" id="GO:0005930">
    <property type="term" value="C:axoneme"/>
    <property type="evidence" value="ECO:0007669"/>
    <property type="project" value="TreeGrafter"/>
</dbReference>
<dbReference type="WBParaSite" id="HDID_0000959601-mRNA-1">
    <property type="protein sequence ID" value="HDID_0000959601-mRNA-1"/>
    <property type="gene ID" value="HDID_0000959601"/>
</dbReference>
<dbReference type="SUPFAM" id="SSF52540">
    <property type="entry name" value="P-loop containing nucleoside triphosphate hydrolases"/>
    <property type="match status" value="1"/>
</dbReference>
<dbReference type="Gene3D" id="3.40.50.300">
    <property type="entry name" value="P-loop containing nucleotide triphosphate hydrolases"/>
    <property type="match status" value="1"/>
</dbReference>
<feature type="compositionally biased region" description="Polar residues" evidence="6">
    <location>
        <begin position="1106"/>
        <end position="1123"/>
    </location>
</feature>
<evidence type="ECO:0000259" key="8">
    <source>
        <dbReference type="Pfam" id="PF22544"/>
    </source>
</evidence>
<accession>A0A0R3SVI8</accession>
<evidence type="ECO:0000256" key="1">
    <source>
        <dbReference type="ARBA" id="ARBA00004138"/>
    </source>
</evidence>
<dbReference type="GO" id="GO:1904158">
    <property type="term" value="P:axonemal central apparatus assembly"/>
    <property type="evidence" value="ECO:0007669"/>
    <property type="project" value="TreeGrafter"/>
</dbReference>
<name>A0A0R3SVI8_HYMDI</name>
<feature type="region of interest" description="Disordered" evidence="6">
    <location>
        <begin position="903"/>
        <end position="928"/>
    </location>
</feature>
<dbReference type="InterPro" id="IPR027417">
    <property type="entry name" value="P-loop_NTPase"/>
</dbReference>
<dbReference type="InterPro" id="IPR031549">
    <property type="entry name" value="ASH"/>
</dbReference>
<feature type="domain" description="HYDIN/VesB/CFA65-like Ig-like" evidence="8">
    <location>
        <begin position="1421"/>
        <end position="1517"/>
    </location>
</feature>
<dbReference type="PANTHER" id="PTHR23053">
    <property type="entry name" value="DLEC1 DELETED IN LUNG AND ESOPHAGEAL CANCER 1"/>
    <property type="match status" value="1"/>
</dbReference>
<dbReference type="STRING" id="6216.A0A0R3SVI8"/>
<keyword evidence="4" id="KW-0969">Cilium</keyword>